<feature type="signal peptide" evidence="1">
    <location>
        <begin position="1"/>
        <end position="22"/>
    </location>
</feature>
<name>A0ABS4QN26_9NOCA</name>
<organism evidence="3 4">
    <name type="scientific">Nocardia goodfellowii</name>
    <dbReference type="NCBI Taxonomy" id="882446"/>
    <lineage>
        <taxon>Bacteria</taxon>
        <taxon>Bacillati</taxon>
        <taxon>Actinomycetota</taxon>
        <taxon>Actinomycetes</taxon>
        <taxon>Mycobacteriales</taxon>
        <taxon>Nocardiaceae</taxon>
        <taxon>Nocardia</taxon>
    </lineage>
</organism>
<feature type="chain" id="PRO_5045795778" description="Transglycosylase SLT domain-containing protein" evidence="1">
    <location>
        <begin position="23"/>
        <end position="155"/>
    </location>
</feature>
<dbReference type="SUPFAM" id="SSF53955">
    <property type="entry name" value="Lysozyme-like"/>
    <property type="match status" value="1"/>
</dbReference>
<evidence type="ECO:0000313" key="4">
    <source>
        <dbReference type="Proteomes" id="UP001519325"/>
    </source>
</evidence>
<proteinExistence type="predicted"/>
<evidence type="ECO:0000259" key="2">
    <source>
        <dbReference type="Pfam" id="PF01464"/>
    </source>
</evidence>
<dbReference type="InterPro" id="IPR008258">
    <property type="entry name" value="Transglycosylase_SLT_dom_1"/>
</dbReference>
<dbReference type="EMBL" id="JAGGMR010000001">
    <property type="protein sequence ID" value="MBP2193111.1"/>
    <property type="molecule type" value="Genomic_DNA"/>
</dbReference>
<dbReference type="InterPro" id="IPR023346">
    <property type="entry name" value="Lysozyme-like_dom_sf"/>
</dbReference>
<sequence length="155" mass="15826">MTFAVAAAALAAVAATSAVGTADGGAPAHAAASSADKPAQTAAASVHAPSGDLDGWIREALDVMKANNIPGSYESIRKNIIRESAGKPDAINQWDSNAALGIPSKGLLQVIDPTFQAYHVPGTPHDVWDPVANIAAACNYAAHRYGSMDNVNSAY</sequence>
<dbReference type="Gene3D" id="1.10.530.10">
    <property type="match status" value="1"/>
</dbReference>
<dbReference type="RefSeq" id="WP_372446901.1">
    <property type="nucleotide sequence ID" value="NZ_JAGGMR010000001.1"/>
</dbReference>
<evidence type="ECO:0000313" key="3">
    <source>
        <dbReference type="EMBL" id="MBP2193111.1"/>
    </source>
</evidence>
<dbReference type="Proteomes" id="UP001519325">
    <property type="component" value="Unassembled WGS sequence"/>
</dbReference>
<feature type="domain" description="Transglycosylase SLT" evidence="2">
    <location>
        <begin position="80"/>
        <end position="152"/>
    </location>
</feature>
<evidence type="ECO:0000256" key="1">
    <source>
        <dbReference type="SAM" id="SignalP"/>
    </source>
</evidence>
<accession>A0ABS4QN26</accession>
<dbReference type="Pfam" id="PF01464">
    <property type="entry name" value="SLT"/>
    <property type="match status" value="1"/>
</dbReference>
<comment type="caution">
    <text evidence="3">The sequence shown here is derived from an EMBL/GenBank/DDBJ whole genome shotgun (WGS) entry which is preliminary data.</text>
</comment>
<reference evidence="3 4" key="1">
    <citation type="submission" date="2021-03" db="EMBL/GenBank/DDBJ databases">
        <title>Sequencing the genomes of 1000 actinobacteria strains.</title>
        <authorList>
            <person name="Klenk H.-P."/>
        </authorList>
    </citation>
    <scope>NUCLEOTIDE SEQUENCE [LARGE SCALE GENOMIC DNA]</scope>
    <source>
        <strain evidence="3 4">DSM 45516</strain>
    </source>
</reference>
<keyword evidence="1" id="KW-0732">Signal</keyword>
<gene>
    <name evidence="3" type="ORF">BJ987_006012</name>
</gene>
<protein>
    <recommendedName>
        <fullName evidence="2">Transglycosylase SLT domain-containing protein</fullName>
    </recommendedName>
</protein>
<keyword evidence="4" id="KW-1185">Reference proteome</keyword>